<proteinExistence type="inferred from homology"/>
<keyword evidence="2" id="KW-0805">Transcription regulation</keyword>
<dbReference type="PANTHER" id="PTHR30579">
    <property type="entry name" value="TRANSCRIPTIONAL REGULATOR"/>
    <property type="match status" value="1"/>
</dbReference>
<dbReference type="GO" id="GO:0003677">
    <property type="term" value="F:DNA binding"/>
    <property type="evidence" value="ECO:0007669"/>
    <property type="project" value="UniProtKB-KW"/>
</dbReference>
<accession>A0AA41BZ33</accession>
<protein>
    <submittedName>
        <fullName evidence="6">LysR family transcriptional regulator</fullName>
    </submittedName>
</protein>
<dbReference type="InterPro" id="IPR036388">
    <property type="entry name" value="WH-like_DNA-bd_sf"/>
</dbReference>
<keyword evidence="4" id="KW-0804">Transcription</keyword>
<evidence type="ECO:0000259" key="5">
    <source>
        <dbReference type="PROSITE" id="PS50931"/>
    </source>
</evidence>
<dbReference type="Pfam" id="PF00126">
    <property type="entry name" value="HTH_1"/>
    <property type="match status" value="1"/>
</dbReference>
<evidence type="ECO:0000256" key="4">
    <source>
        <dbReference type="ARBA" id="ARBA00023163"/>
    </source>
</evidence>
<dbReference type="Proteomes" id="UP000705283">
    <property type="component" value="Unassembled WGS sequence"/>
</dbReference>
<keyword evidence="3" id="KW-0238">DNA-binding</keyword>
<dbReference type="PANTHER" id="PTHR30579:SF7">
    <property type="entry name" value="HTH-TYPE TRANSCRIPTIONAL REGULATOR LRHA-RELATED"/>
    <property type="match status" value="1"/>
</dbReference>
<sequence length="294" mass="32217">MNKFDLEHLQSFVTAVEAGSITAAAPLRCISQSALSEQLRKLEMRTGQTLLIRAKSGVVPTLAGERLLTHARSLLEMADSAWQDLQGISLSGEVSIGITDYCRPDTTIDIMARLSRLYPHLRLRTRGGTSADIFAAWQRGELDLAIVMMIAGSGIHTNTGRAEVLFREPLQWVRGVDGAQKDTAAPVLLALLSESCTLHRVACQTLKNHHRHYAIRHIASGVRGLQEAITAGLGISCLNLSSMNPTNMSSPIELALPGLPEAEFVLYSRDFSDANKLRTCESFSQILLQMLRKK</sequence>
<dbReference type="EMBL" id="JADMKS010000014">
    <property type="protein sequence ID" value="MBF6639747.1"/>
    <property type="molecule type" value="Genomic_DNA"/>
</dbReference>
<dbReference type="SUPFAM" id="SSF46785">
    <property type="entry name" value="Winged helix' DNA-binding domain"/>
    <property type="match status" value="1"/>
</dbReference>
<dbReference type="InterPro" id="IPR005119">
    <property type="entry name" value="LysR_subst-bd"/>
</dbReference>
<reference evidence="6" key="2">
    <citation type="submission" date="2022-09" db="EMBL/GenBank/DDBJ databases">
        <title>Rouxiella aceris sp. nov., isolated from tree sap and emended description of the genus Rhouxiella.</title>
        <authorList>
            <person name="Kim I.S."/>
        </authorList>
    </citation>
    <scope>NUCLEOTIDE SEQUENCE</scope>
    <source>
        <strain evidence="6">SAP-2</strain>
    </source>
</reference>
<comment type="similarity">
    <text evidence="1">Belongs to the LysR transcriptional regulatory family.</text>
</comment>
<evidence type="ECO:0000313" key="7">
    <source>
        <dbReference type="Proteomes" id="UP000705283"/>
    </source>
</evidence>
<evidence type="ECO:0000313" key="6">
    <source>
        <dbReference type="EMBL" id="MBF6639747.1"/>
    </source>
</evidence>
<gene>
    <name evidence="6" type="ORF">ITX54_24080</name>
</gene>
<dbReference type="Gene3D" id="1.10.10.10">
    <property type="entry name" value="Winged helix-like DNA-binding domain superfamily/Winged helix DNA-binding domain"/>
    <property type="match status" value="1"/>
</dbReference>
<feature type="domain" description="HTH lysR-type" evidence="5">
    <location>
        <begin position="4"/>
        <end position="61"/>
    </location>
</feature>
<dbReference type="PROSITE" id="PS50931">
    <property type="entry name" value="HTH_LYSR"/>
    <property type="match status" value="1"/>
</dbReference>
<evidence type="ECO:0000256" key="1">
    <source>
        <dbReference type="ARBA" id="ARBA00009437"/>
    </source>
</evidence>
<dbReference type="SUPFAM" id="SSF53850">
    <property type="entry name" value="Periplasmic binding protein-like II"/>
    <property type="match status" value="1"/>
</dbReference>
<reference evidence="6" key="1">
    <citation type="submission" date="2020-11" db="EMBL/GenBank/DDBJ databases">
        <authorList>
            <person name="Lee S.D."/>
        </authorList>
    </citation>
    <scope>NUCLEOTIDE SEQUENCE</scope>
    <source>
        <strain evidence="6">SAP-2</strain>
    </source>
</reference>
<dbReference type="Pfam" id="PF03466">
    <property type="entry name" value="LysR_substrate"/>
    <property type="match status" value="1"/>
</dbReference>
<dbReference type="InterPro" id="IPR050176">
    <property type="entry name" value="LTTR"/>
</dbReference>
<evidence type="ECO:0000256" key="3">
    <source>
        <dbReference type="ARBA" id="ARBA00023125"/>
    </source>
</evidence>
<organism evidence="6 7">
    <name type="scientific">Rouxiella silvae</name>
    <dbReference type="NCBI Taxonomy" id="1646373"/>
    <lineage>
        <taxon>Bacteria</taxon>
        <taxon>Pseudomonadati</taxon>
        <taxon>Pseudomonadota</taxon>
        <taxon>Gammaproteobacteria</taxon>
        <taxon>Enterobacterales</taxon>
        <taxon>Yersiniaceae</taxon>
        <taxon>Rouxiella</taxon>
    </lineage>
</organism>
<dbReference type="InterPro" id="IPR000847">
    <property type="entry name" value="LysR_HTH_N"/>
</dbReference>
<name>A0AA41BZ33_9GAMM</name>
<evidence type="ECO:0000256" key="2">
    <source>
        <dbReference type="ARBA" id="ARBA00023015"/>
    </source>
</evidence>
<dbReference type="InterPro" id="IPR036390">
    <property type="entry name" value="WH_DNA-bd_sf"/>
</dbReference>
<comment type="caution">
    <text evidence="6">The sequence shown here is derived from an EMBL/GenBank/DDBJ whole genome shotgun (WGS) entry which is preliminary data.</text>
</comment>
<dbReference type="AlphaFoldDB" id="A0AA41BZ33"/>
<dbReference type="Gene3D" id="3.40.190.10">
    <property type="entry name" value="Periplasmic binding protein-like II"/>
    <property type="match status" value="2"/>
</dbReference>
<dbReference type="GO" id="GO:0003700">
    <property type="term" value="F:DNA-binding transcription factor activity"/>
    <property type="evidence" value="ECO:0007669"/>
    <property type="project" value="InterPro"/>
</dbReference>